<protein>
    <submittedName>
        <fullName evidence="1">Uncharacterized protein</fullName>
    </submittedName>
</protein>
<evidence type="ECO:0000313" key="1">
    <source>
        <dbReference type="EMBL" id="CAL1610985.1"/>
    </source>
</evidence>
<accession>A0AAV2MCM3</accession>
<dbReference type="AlphaFoldDB" id="A0AAV2MCM3"/>
<organism evidence="1 2">
    <name type="scientific">Knipowitschia caucasica</name>
    <name type="common">Caucasian dwarf goby</name>
    <name type="synonym">Pomatoschistus caucasicus</name>
    <dbReference type="NCBI Taxonomy" id="637954"/>
    <lineage>
        <taxon>Eukaryota</taxon>
        <taxon>Metazoa</taxon>
        <taxon>Chordata</taxon>
        <taxon>Craniata</taxon>
        <taxon>Vertebrata</taxon>
        <taxon>Euteleostomi</taxon>
        <taxon>Actinopterygii</taxon>
        <taxon>Neopterygii</taxon>
        <taxon>Teleostei</taxon>
        <taxon>Neoteleostei</taxon>
        <taxon>Acanthomorphata</taxon>
        <taxon>Gobiaria</taxon>
        <taxon>Gobiiformes</taxon>
        <taxon>Gobioidei</taxon>
        <taxon>Gobiidae</taxon>
        <taxon>Gobiinae</taxon>
        <taxon>Knipowitschia</taxon>
    </lineage>
</organism>
<proteinExistence type="predicted"/>
<name>A0AAV2MCM3_KNICA</name>
<keyword evidence="2" id="KW-1185">Reference proteome</keyword>
<dbReference type="Proteomes" id="UP001497482">
    <property type="component" value="Chromosome 7"/>
</dbReference>
<sequence length="107" mass="11500">MPVRPPYAHWGECVCPCALIGPRLGSWISFPPDYLLLLSLTPPRSPTTQPTCRIDPEKKKSECMCCASRPGAAAGSVQGHDQQRASDCCQCQGVTQHPKGVPLSKAP</sequence>
<gene>
    <name evidence="1" type="ORF">KC01_LOCUS37488</name>
</gene>
<dbReference type="EMBL" id="OZ035829">
    <property type="protein sequence ID" value="CAL1610985.1"/>
    <property type="molecule type" value="Genomic_DNA"/>
</dbReference>
<evidence type="ECO:0000313" key="2">
    <source>
        <dbReference type="Proteomes" id="UP001497482"/>
    </source>
</evidence>
<reference evidence="1 2" key="1">
    <citation type="submission" date="2024-04" db="EMBL/GenBank/DDBJ databases">
        <authorList>
            <person name="Waldvogel A.-M."/>
            <person name="Schoenle A."/>
        </authorList>
    </citation>
    <scope>NUCLEOTIDE SEQUENCE [LARGE SCALE GENOMIC DNA]</scope>
</reference>